<comment type="caution">
    <text evidence="8">The sequence shown here is derived from an EMBL/GenBank/DDBJ whole genome shotgun (WGS) entry which is preliminary data.</text>
</comment>
<comment type="cofactor">
    <cofactor evidence="2">
        <name>Mg(2+)</name>
        <dbReference type="ChEBI" id="CHEBI:18420"/>
    </cofactor>
</comment>
<dbReference type="PROSITE" id="PS50206">
    <property type="entry name" value="RHODANESE_3"/>
    <property type="match status" value="1"/>
</dbReference>
<evidence type="ECO:0000256" key="2">
    <source>
        <dbReference type="ARBA" id="ARBA00001946"/>
    </source>
</evidence>
<dbReference type="GO" id="GO:0016102">
    <property type="term" value="P:diterpenoid biosynthetic process"/>
    <property type="evidence" value="ECO:0007669"/>
    <property type="project" value="InterPro"/>
</dbReference>
<dbReference type="CDD" id="cd00684">
    <property type="entry name" value="Terpene_cyclase_plant_C1"/>
    <property type="match status" value="1"/>
</dbReference>
<dbReference type="SUPFAM" id="SSF48576">
    <property type="entry name" value="Terpenoid synthases"/>
    <property type="match status" value="1"/>
</dbReference>
<evidence type="ECO:0000259" key="7">
    <source>
        <dbReference type="PROSITE" id="PS50206"/>
    </source>
</evidence>
<dbReference type="InterPro" id="IPR001906">
    <property type="entry name" value="Terpene_synth_N"/>
</dbReference>
<dbReference type="SUPFAM" id="SSF48239">
    <property type="entry name" value="Terpenoid cyclases/Protein prenyltransferases"/>
    <property type="match status" value="1"/>
</dbReference>
<comment type="cofactor">
    <cofactor evidence="1">
        <name>Mn(2+)</name>
        <dbReference type="ChEBI" id="CHEBI:29035"/>
    </cofactor>
</comment>
<dbReference type="Proteomes" id="UP000323000">
    <property type="component" value="Chromosome 13"/>
</dbReference>
<dbReference type="Pfam" id="PF03936">
    <property type="entry name" value="Terpene_synth_C"/>
    <property type="match status" value="1"/>
</dbReference>
<keyword evidence="6" id="KW-0456">Lyase</keyword>
<evidence type="ECO:0000256" key="6">
    <source>
        <dbReference type="ARBA" id="ARBA00023239"/>
    </source>
</evidence>
<dbReference type="InterPro" id="IPR008930">
    <property type="entry name" value="Terpenoid_cyclase/PrenylTrfase"/>
</dbReference>
<accession>A0A5C7GRB9</accession>
<dbReference type="SFLD" id="SFLDG01014">
    <property type="entry name" value="Terpene_Cyclase_Like_1_N-term"/>
    <property type="match status" value="1"/>
</dbReference>
<keyword evidence="3" id="KW-0479">Metal-binding</keyword>
<keyword evidence="9" id="KW-1185">Reference proteome</keyword>
<feature type="domain" description="Rhodanese" evidence="7">
    <location>
        <begin position="581"/>
        <end position="614"/>
    </location>
</feature>
<proteinExistence type="predicted"/>
<dbReference type="PANTHER" id="PTHR31225">
    <property type="entry name" value="OS04G0344100 PROTEIN-RELATED"/>
    <property type="match status" value="1"/>
</dbReference>
<protein>
    <recommendedName>
        <fullName evidence="7">Rhodanese domain-containing protein</fullName>
    </recommendedName>
</protein>
<dbReference type="InterPro" id="IPR005630">
    <property type="entry name" value="Terpene_synthase_metal-bd"/>
</dbReference>
<dbReference type="InterPro" id="IPR050148">
    <property type="entry name" value="Terpene_synthase-like"/>
</dbReference>
<dbReference type="SFLD" id="SFLDS00005">
    <property type="entry name" value="Isoprenoid_Synthase_Type_I"/>
    <property type="match status" value="1"/>
</dbReference>
<evidence type="ECO:0000313" key="9">
    <source>
        <dbReference type="Proteomes" id="UP000323000"/>
    </source>
</evidence>
<dbReference type="AlphaFoldDB" id="A0A5C7GRB9"/>
<keyword evidence="4" id="KW-0460">Magnesium</keyword>
<dbReference type="InterPro" id="IPR036965">
    <property type="entry name" value="Terpene_synth_N_sf"/>
</dbReference>
<dbReference type="InterPro" id="IPR044814">
    <property type="entry name" value="Terpene_cyclase_plant_C1"/>
</dbReference>
<reference evidence="9" key="1">
    <citation type="journal article" date="2019" name="Gigascience">
        <title>De novo genome assembly of the endangered Acer yangbiense, a plant species with extremely small populations endemic to Yunnan Province, China.</title>
        <authorList>
            <person name="Yang J."/>
            <person name="Wariss H.M."/>
            <person name="Tao L."/>
            <person name="Zhang R."/>
            <person name="Yun Q."/>
            <person name="Hollingsworth P."/>
            <person name="Dao Z."/>
            <person name="Luo G."/>
            <person name="Guo H."/>
            <person name="Ma Y."/>
            <person name="Sun W."/>
        </authorList>
    </citation>
    <scope>NUCLEOTIDE SEQUENCE [LARGE SCALE GENOMIC DNA]</scope>
    <source>
        <strain evidence="9">cv. Malutang</strain>
    </source>
</reference>
<keyword evidence="5" id="KW-0464">Manganese</keyword>
<dbReference type="OrthoDB" id="1936865at2759"/>
<evidence type="ECO:0000256" key="3">
    <source>
        <dbReference type="ARBA" id="ARBA00022723"/>
    </source>
</evidence>
<sequence length="780" mass="88724">MNAINRTNEIGKIDVVKNGPSKSGVNNGAKIQGNGKVEGSRFEILNEVLEENVDVTKEQFRVCKQKTPDTGKVLSDISNRGKTTNEHLSSHSKKFWVVNKDRFNKPFKVNGKGEGSGSIGKGYRGGKQLEKVVVSQQEGVEDELEDSDVLKALHQEMLDSVLTDKDAGESSMETIGGSGPALLSMASSSYIAAIPVSSFSGLKHYPKLVQQGTSSCRIRVHKPAVQCVSTTNSKPESDQSVVIRRSANYKPSIWDDDYLQSLTNVYTGEVYTRRAELLKEKVRDMIGNVSEPLDRLELIDALQRLGLAYHFEAEIKKTLQNVYNNRDDDRSWKKDNLYATSLEFRLFRQHGYDVPQEVFTSFKDKAGNFTLSLRNDVKGMVSLYEASYYGFEGESIIEEAWKFTTEHLKNLESRDLESNLALEVKHALTLPLHWRTPRLEARWFIDVYERREDVNSILLEFAKLDFNTVQGFYQEELKQVSRWWKHNELGEKLEFARDRLVVAFLWTMGTAFEPRFGSWRIINTKINALITVVDDIYDVYGTVEELELFTDVVDRWDIKAMKELPNYMKLCFLKLFNLVNEMAYDILKEQGLDVVSNLKNSWVVLLQAYLLEAKWFHSGYKPTMEEYMINAEKSIAGPMMVENAYLSAANPISEMELEYLESIPDILHCISRIARLQNDLGTSSNELKRGDISKSIQCLMNETGASEEVASQHIKDLMRQLWKKANAYRAADSILSETSIQLMFNLVRSSHCVYLYGDGHAAQDVTMNLALPLLLEPIPL</sequence>
<gene>
    <name evidence="8" type="ORF">EZV62_026532</name>
</gene>
<dbReference type="Pfam" id="PF01397">
    <property type="entry name" value="Terpene_synth"/>
    <property type="match status" value="1"/>
</dbReference>
<evidence type="ECO:0000313" key="8">
    <source>
        <dbReference type="EMBL" id="TXG47238.1"/>
    </source>
</evidence>
<dbReference type="GO" id="GO:0000287">
    <property type="term" value="F:magnesium ion binding"/>
    <property type="evidence" value="ECO:0007669"/>
    <property type="project" value="InterPro"/>
</dbReference>
<name>A0A5C7GRB9_9ROSI</name>
<dbReference type="Gene3D" id="1.10.600.10">
    <property type="entry name" value="Farnesyl Diphosphate Synthase"/>
    <property type="match status" value="1"/>
</dbReference>
<organism evidence="8 9">
    <name type="scientific">Acer yangbiense</name>
    <dbReference type="NCBI Taxonomy" id="1000413"/>
    <lineage>
        <taxon>Eukaryota</taxon>
        <taxon>Viridiplantae</taxon>
        <taxon>Streptophyta</taxon>
        <taxon>Embryophyta</taxon>
        <taxon>Tracheophyta</taxon>
        <taxon>Spermatophyta</taxon>
        <taxon>Magnoliopsida</taxon>
        <taxon>eudicotyledons</taxon>
        <taxon>Gunneridae</taxon>
        <taxon>Pentapetalae</taxon>
        <taxon>rosids</taxon>
        <taxon>malvids</taxon>
        <taxon>Sapindales</taxon>
        <taxon>Sapindaceae</taxon>
        <taxon>Hippocastanoideae</taxon>
        <taxon>Acereae</taxon>
        <taxon>Acer</taxon>
    </lineage>
</organism>
<evidence type="ECO:0000256" key="1">
    <source>
        <dbReference type="ARBA" id="ARBA00001936"/>
    </source>
</evidence>
<dbReference type="InterPro" id="IPR034741">
    <property type="entry name" value="Terpene_cyclase-like_1_C"/>
</dbReference>
<dbReference type="Gene3D" id="1.50.10.130">
    <property type="entry name" value="Terpene synthase, N-terminal domain"/>
    <property type="match status" value="1"/>
</dbReference>
<dbReference type="InterPro" id="IPR008949">
    <property type="entry name" value="Isoprenoid_synthase_dom_sf"/>
</dbReference>
<dbReference type="GO" id="GO:0010333">
    <property type="term" value="F:terpene synthase activity"/>
    <property type="evidence" value="ECO:0007669"/>
    <property type="project" value="InterPro"/>
</dbReference>
<dbReference type="FunFam" id="1.50.10.130:FF:000001">
    <property type="entry name" value="Isoprene synthase, chloroplastic"/>
    <property type="match status" value="1"/>
</dbReference>
<evidence type="ECO:0000256" key="5">
    <source>
        <dbReference type="ARBA" id="ARBA00023211"/>
    </source>
</evidence>
<evidence type="ECO:0000256" key="4">
    <source>
        <dbReference type="ARBA" id="ARBA00022842"/>
    </source>
</evidence>
<dbReference type="EMBL" id="VAHF01000013">
    <property type="protein sequence ID" value="TXG47238.1"/>
    <property type="molecule type" value="Genomic_DNA"/>
</dbReference>
<dbReference type="SFLD" id="SFLDG01019">
    <property type="entry name" value="Terpene_Cyclase_Like_1_C_Termi"/>
    <property type="match status" value="1"/>
</dbReference>
<dbReference type="FunFam" id="1.10.600.10:FF:000007">
    <property type="entry name" value="Isoprene synthase, chloroplastic"/>
    <property type="match status" value="1"/>
</dbReference>
<dbReference type="InterPro" id="IPR001763">
    <property type="entry name" value="Rhodanese-like_dom"/>
</dbReference>
<dbReference type="PANTHER" id="PTHR31225:SF245">
    <property type="entry name" value="(-)-ALPHA-TERPINEOL SYNTHASE-LIKE"/>
    <property type="match status" value="1"/>
</dbReference>